<dbReference type="GO" id="GO:0046872">
    <property type="term" value="F:metal ion binding"/>
    <property type="evidence" value="ECO:0007669"/>
    <property type="project" value="UniProtKB-KW"/>
</dbReference>
<evidence type="ECO:0000256" key="5">
    <source>
        <dbReference type="ARBA" id="ARBA00022679"/>
    </source>
</evidence>
<protein>
    <recommendedName>
        <fullName evidence="3">FAD:protein FMN transferase</fullName>
        <ecNumber evidence="2">2.7.1.180</ecNumber>
    </recommendedName>
    <alternativeName>
        <fullName evidence="9">Flavin transferase</fullName>
    </alternativeName>
</protein>
<keyword evidence="8" id="KW-0460">Magnesium</keyword>
<evidence type="ECO:0000256" key="7">
    <source>
        <dbReference type="ARBA" id="ARBA00022827"/>
    </source>
</evidence>
<reference evidence="11 12" key="1">
    <citation type="submission" date="2019-07" db="EMBL/GenBank/DDBJ databases">
        <title>Whole genome shotgun sequence of Cellulomonas soli NBRC 109434.</title>
        <authorList>
            <person name="Hosoyama A."/>
            <person name="Uohara A."/>
            <person name="Ohji S."/>
            <person name="Ichikawa N."/>
        </authorList>
    </citation>
    <scope>NUCLEOTIDE SEQUENCE [LARGE SCALE GENOMIC DNA]</scope>
    <source>
        <strain evidence="11 12">NBRC 109434</strain>
    </source>
</reference>
<dbReference type="OrthoDB" id="3728306at2"/>
<evidence type="ECO:0000256" key="1">
    <source>
        <dbReference type="ARBA" id="ARBA00001946"/>
    </source>
</evidence>
<dbReference type="Pfam" id="PF02424">
    <property type="entry name" value="ApbE"/>
    <property type="match status" value="1"/>
</dbReference>
<comment type="caution">
    <text evidence="11">The sequence shown here is derived from an EMBL/GenBank/DDBJ whole genome shotgun (WGS) entry which is preliminary data.</text>
</comment>
<dbReference type="EMBL" id="BKAL01000001">
    <property type="protein sequence ID" value="GEP67497.1"/>
    <property type="molecule type" value="Genomic_DNA"/>
</dbReference>
<evidence type="ECO:0000256" key="3">
    <source>
        <dbReference type="ARBA" id="ARBA00016337"/>
    </source>
</evidence>
<dbReference type="PANTHER" id="PTHR30040">
    <property type="entry name" value="THIAMINE BIOSYNTHESIS LIPOPROTEIN APBE"/>
    <property type="match status" value="1"/>
</dbReference>
<dbReference type="Proteomes" id="UP000321798">
    <property type="component" value="Unassembled WGS sequence"/>
</dbReference>
<accession>A0A512P8H2</accession>
<evidence type="ECO:0000313" key="12">
    <source>
        <dbReference type="Proteomes" id="UP000321798"/>
    </source>
</evidence>
<dbReference type="SUPFAM" id="SSF143631">
    <property type="entry name" value="ApbE-like"/>
    <property type="match status" value="1"/>
</dbReference>
<gene>
    <name evidence="11" type="ORF">CSO01_02120</name>
</gene>
<sequence>MDVTAAHRFRFEATGTSWQVVTDEPLDPLTRRAVLDLVEDVEATFSRFRGDSLLSRCRDAPQGGRFRFPAHAADLFDLLDELNVATDGAVDPLVGHDLERLGYDARYSFTPATSSTCSSSLPSMASSTSAHGTAGRQAAWGTHVRHHGSDLLTQGPVVLDLGAAAKGHLVDLVCGVLHAAGVDRSVVDASGDLRCTGGAPMRVGLEDPRDAHRVIGVVDLQDRALCASASNRRAWAPGVHHLLDARTGLPVQDVLATWVLADRAAVADGLSTALFVADPRPLAERFDFSWVRLLADGRAQASPDLAGRLFT</sequence>
<dbReference type="RefSeq" id="WP_146951271.1">
    <property type="nucleotide sequence ID" value="NZ_BAABBJ010000005.1"/>
</dbReference>
<comment type="catalytic activity">
    <reaction evidence="10">
        <text>L-threonyl-[protein] + FAD = FMN-L-threonyl-[protein] + AMP + H(+)</text>
        <dbReference type="Rhea" id="RHEA:36847"/>
        <dbReference type="Rhea" id="RHEA-COMP:11060"/>
        <dbReference type="Rhea" id="RHEA-COMP:11061"/>
        <dbReference type="ChEBI" id="CHEBI:15378"/>
        <dbReference type="ChEBI" id="CHEBI:30013"/>
        <dbReference type="ChEBI" id="CHEBI:57692"/>
        <dbReference type="ChEBI" id="CHEBI:74257"/>
        <dbReference type="ChEBI" id="CHEBI:456215"/>
        <dbReference type="EC" id="2.7.1.180"/>
    </reaction>
</comment>
<organism evidence="11 12">
    <name type="scientific">Cellulomonas soli</name>
    <dbReference type="NCBI Taxonomy" id="931535"/>
    <lineage>
        <taxon>Bacteria</taxon>
        <taxon>Bacillati</taxon>
        <taxon>Actinomycetota</taxon>
        <taxon>Actinomycetes</taxon>
        <taxon>Micrococcales</taxon>
        <taxon>Cellulomonadaceae</taxon>
        <taxon>Cellulomonas</taxon>
    </lineage>
</organism>
<keyword evidence="5 11" id="KW-0808">Transferase</keyword>
<evidence type="ECO:0000256" key="6">
    <source>
        <dbReference type="ARBA" id="ARBA00022723"/>
    </source>
</evidence>
<dbReference type="GO" id="GO:0016740">
    <property type="term" value="F:transferase activity"/>
    <property type="evidence" value="ECO:0007669"/>
    <property type="project" value="UniProtKB-KW"/>
</dbReference>
<keyword evidence="4" id="KW-0285">Flavoprotein</keyword>
<keyword evidence="7" id="KW-0274">FAD</keyword>
<keyword evidence="12" id="KW-1185">Reference proteome</keyword>
<dbReference type="PANTHER" id="PTHR30040:SF2">
    <property type="entry name" value="FAD:PROTEIN FMN TRANSFERASE"/>
    <property type="match status" value="1"/>
</dbReference>
<dbReference type="AlphaFoldDB" id="A0A512P8H2"/>
<name>A0A512P8H2_9CELL</name>
<evidence type="ECO:0000256" key="4">
    <source>
        <dbReference type="ARBA" id="ARBA00022630"/>
    </source>
</evidence>
<dbReference type="InterPro" id="IPR003374">
    <property type="entry name" value="ApbE-like_sf"/>
</dbReference>
<dbReference type="InterPro" id="IPR024932">
    <property type="entry name" value="ApbE"/>
</dbReference>
<evidence type="ECO:0000256" key="8">
    <source>
        <dbReference type="ARBA" id="ARBA00022842"/>
    </source>
</evidence>
<evidence type="ECO:0000313" key="11">
    <source>
        <dbReference type="EMBL" id="GEP67497.1"/>
    </source>
</evidence>
<comment type="cofactor">
    <cofactor evidence="1">
        <name>Mg(2+)</name>
        <dbReference type="ChEBI" id="CHEBI:18420"/>
    </cofactor>
</comment>
<proteinExistence type="predicted"/>
<dbReference type="Gene3D" id="3.10.520.10">
    <property type="entry name" value="ApbE-like domains"/>
    <property type="match status" value="1"/>
</dbReference>
<evidence type="ECO:0000256" key="9">
    <source>
        <dbReference type="ARBA" id="ARBA00031306"/>
    </source>
</evidence>
<evidence type="ECO:0000256" key="10">
    <source>
        <dbReference type="ARBA" id="ARBA00048540"/>
    </source>
</evidence>
<dbReference type="EC" id="2.7.1.180" evidence="2"/>
<evidence type="ECO:0000256" key="2">
    <source>
        <dbReference type="ARBA" id="ARBA00011955"/>
    </source>
</evidence>
<keyword evidence="6" id="KW-0479">Metal-binding</keyword>